<accession>A0ABU2CXC9</accession>
<evidence type="ECO:0000313" key="2">
    <source>
        <dbReference type="EMBL" id="MDR7664382.1"/>
    </source>
</evidence>
<evidence type="ECO:0000313" key="3">
    <source>
        <dbReference type="Proteomes" id="UP001246244"/>
    </source>
</evidence>
<dbReference type="InterPro" id="IPR036237">
    <property type="entry name" value="Xyl_isomerase-like_sf"/>
</dbReference>
<dbReference type="SUPFAM" id="SSF51658">
    <property type="entry name" value="Xylose isomerase-like"/>
    <property type="match status" value="1"/>
</dbReference>
<keyword evidence="2" id="KW-0378">Hydrolase</keyword>
<sequence length="280" mass="31357">MAPKKLLFGTAGIPRSAKGNNSISGIERLRELDLDCMELEFVQGVRMGEKGAGNVLEAAEKRNIALSVHAPYYINLNSPEEEKLKASQERIYQAARIGSLCGAESIVLHAAFYQKSSKQDTYKRVSKALKELTGQLRNEGIRAVLRPETMGKRTQFGTLEEVLALSTEIEGIMPCLDFSHMHAREGKENSYSEFMAILSKVEETLGKEGLSNMHMHISGIKYDKNGEKKHLTLKESDFNYPELLRAIKEFEIGGLVICESPILEEDALLLRKTYSEYNLP</sequence>
<evidence type="ECO:0000259" key="1">
    <source>
        <dbReference type="Pfam" id="PF01261"/>
    </source>
</evidence>
<gene>
    <name evidence="2" type="ORF">RG963_01000</name>
</gene>
<proteinExistence type="predicted"/>
<dbReference type="PANTHER" id="PTHR21445:SF0">
    <property type="entry name" value="APURINIC-APYRIMIDINIC ENDONUCLEASE"/>
    <property type="match status" value="1"/>
</dbReference>
<dbReference type="EMBL" id="JAVKPK010000002">
    <property type="protein sequence ID" value="MDR7664382.1"/>
    <property type="molecule type" value="Genomic_DNA"/>
</dbReference>
<dbReference type="Pfam" id="PF01261">
    <property type="entry name" value="AP_endonuc_2"/>
    <property type="match status" value="1"/>
</dbReference>
<feature type="domain" description="Xylose isomerase-like TIM barrel" evidence="1">
    <location>
        <begin position="27"/>
        <end position="261"/>
    </location>
</feature>
<dbReference type="CDD" id="cd00019">
    <property type="entry name" value="AP2Ec"/>
    <property type="match status" value="1"/>
</dbReference>
<dbReference type="PANTHER" id="PTHR21445">
    <property type="entry name" value="ENDONUCLEASE IV ENDODEOXYRIBONUCLEASE IV"/>
    <property type="match status" value="1"/>
</dbReference>
<reference evidence="3" key="1">
    <citation type="submission" date="2023-07" db="EMBL/GenBank/DDBJ databases">
        <title>Whole-genome sequencing of a new Methanosarcina sp. Z-7115.</title>
        <authorList>
            <person name="Zhilina T.N."/>
            <person name="Merkel A.Y."/>
        </authorList>
    </citation>
    <scope>NUCLEOTIDE SEQUENCE [LARGE SCALE GENOMIC DNA]</scope>
    <source>
        <strain evidence="3">Z-7115</strain>
    </source>
</reference>
<dbReference type="RefSeq" id="WP_310574407.1">
    <property type="nucleotide sequence ID" value="NZ_JAVKPK010000002.1"/>
</dbReference>
<comment type="caution">
    <text evidence="2">The sequence shown here is derived from an EMBL/GenBank/DDBJ whole genome shotgun (WGS) entry which is preliminary data.</text>
</comment>
<dbReference type="InterPro" id="IPR013022">
    <property type="entry name" value="Xyl_isomerase-like_TIM-brl"/>
</dbReference>
<dbReference type="InterPro" id="IPR001719">
    <property type="entry name" value="AP_endonuc_2"/>
</dbReference>
<organism evidence="2 3">
    <name type="scientific">Methanosarcina baikalica</name>
    <dbReference type="NCBI Taxonomy" id="3073890"/>
    <lineage>
        <taxon>Archaea</taxon>
        <taxon>Methanobacteriati</taxon>
        <taxon>Methanobacteriota</taxon>
        <taxon>Stenosarchaea group</taxon>
        <taxon>Methanomicrobia</taxon>
        <taxon>Methanosarcinales</taxon>
        <taxon>Methanosarcinaceae</taxon>
        <taxon>Methanosarcina</taxon>
    </lineage>
</organism>
<dbReference type="SMART" id="SM00518">
    <property type="entry name" value="AP2Ec"/>
    <property type="match status" value="1"/>
</dbReference>
<dbReference type="GO" id="GO:0008833">
    <property type="term" value="F:deoxyribonuclease IV (phage-T4-induced) activity"/>
    <property type="evidence" value="ECO:0007669"/>
    <property type="project" value="UniProtKB-EC"/>
</dbReference>
<name>A0ABU2CXC9_9EURY</name>
<keyword evidence="3" id="KW-1185">Reference proteome</keyword>
<dbReference type="EC" id="3.1.21.2" evidence="2"/>
<protein>
    <submittedName>
        <fullName evidence="2">Deoxyribonuclease IV</fullName>
        <ecNumber evidence="2">3.1.21.2</ecNumber>
    </submittedName>
</protein>
<dbReference type="Proteomes" id="UP001246244">
    <property type="component" value="Unassembled WGS sequence"/>
</dbReference>
<dbReference type="Gene3D" id="3.20.20.150">
    <property type="entry name" value="Divalent-metal-dependent TIM barrel enzymes"/>
    <property type="match status" value="1"/>
</dbReference>